<reference evidence="2 3" key="1">
    <citation type="submission" date="2018-10" db="EMBL/GenBank/DDBJ databases">
        <title>Histidinibacterium lentulum gen. nov., sp. nov., a marine bacterium from the culture broth of Picochlorum sp. 122.</title>
        <authorList>
            <person name="Wang G."/>
        </authorList>
    </citation>
    <scope>NUCLEOTIDE SEQUENCE [LARGE SCALE GENOMIC DNA]</scope>
    <source>
        <strain evidence="2 3">B17</strain>
    </source>
</reference>
<dbReference type="PANTHER" id="PTHR43194">
    <property type="entry name" value="HYDROLASE ALPHA/BETA FOLD FAMILY"/>
    <property type="match status" value="1"/>
</dbReference>
<sequence>MPTFHHDPGDALIHYGRTGPDGPPVLCLPGLGTRSAYLAGLAGRLGRGLVLLDFPGTGQSEPLRGLRHDPATLAEVVIALILEIGEGAVDVFGHSLGGTVACLVAERRPDLVGTLIVGEGNFAPGGGAASSAIAAQDVEAFVARGFAERQAKLRARALEGDRLAAAIHAACRGDDPRALHEMAAGLVDLAPGVREAFLAHPGKRVFVYGETTFPGGDPARVTPDAPDPAPLEAAGALIEVVPGAGHLMPVEAPEATAEVLARHL</sequence>
<dbReference type="Proteomes" id="UP000268016">
    <property type="component" value="Unassembled WGS sequence"/>
</dbReference>
<dbReference type="InterPro" id="IPR029058">
    <property type="entry name" value="AB_hydrolase_fold"/>
</dbReference>
<proteinExistence type="predicted"/>
<protein>
    <submittedName>
        <fullName evidence="2">Alpha/beta hydrolase</fullName>
    </submittedName>
</protein>
<dbReference type="AlphaFoldDB" id="A0A3N2QYI8"/>
<dbReference type="OrthoDB" id="7267294at2"/>
<comment type="caution">
    <text evidence="2">The sequence shown here is derived from an EMBL/GenBank/DDBJ whole genome shotgun (WGS) entry which is preliminary data.</text>
</comment>
<evidence type="ECO:0000313" key="2">
    <source>
        <dbReference type="EMBL" id="ROU00272.1"/>
    </source>
</evidence>
<feature type="domain" description="AB hydrolase-1" evidence="1">
    <location>
        <begin position="25"/>
        <end position="259"/>
    </location>
</feature>
<dbReference type="RefSeq" id="WP_123642820.1">
    <property type="nucleotide sequence ID" value="NZ_ML119086.1"/>
</dbReference>
<evidence type="ECO:0000313" key="3">
    <source>
        <dbReference type="Proteomes" id="UP000268016"/>
    </source>
</evidence>
<keyword evidence="2" id="KW-0378">Hydrolase</keyword>
<dbReference type="Pfam" id="PF12697">
    <property type="entry name" value="Abhydrolase_6"/>
    <property type="match status" value="1"/>
</dbReference>
<organism evidence="2 3">
    <name type="scientific">Histidinibacterium lentulum</name>
    <dbReference type="NCBI Taxonomy" id="2480588"/>
    <lineage>
        <taxon>Bacteria</taxon>
        <taxon>Pseudomonadati</taxon>
        <taxon>Pseudomonadota</taxon>
        <taxon>Alphaproteobacteria</taxon>
        <taxon>Rhodobacterales</taxon>
        <taxon>Paracoccaceae</taxon>
        <taxon>Histidinibacterium</taxon>
    </lineage>
</organism>
<dbReference type="PANTHER" id="PTHR43194:SF2">
    <property type="entry name" value="PEROXISOMAL MEMBRANE PROTEIN LPX1"/>
    <property type="match status" value="1"/>
</dbReference>
<dbReference type="InterPro" id="IPR000073">
    <property type="entry name" value="AB_hydrolase_1"/>
</dbReference>
<dbReference type="InterPro" id="IPR050228">
    <property type="entry name" value="Carboxylesterase_BioH"/>
</dbReference>
<dbReference type="Gene3D" id="3.40.50.1820">
    <property type="entry name" value="alpha/beta hydrolase"/>
    <property type="match status" value="1"/>
</dbReference>
<evidence type="ECO:0000259" key="1">
    <source>
        <dbReference type="Pfam" id="PF12697"/>
    </source>
</evidence>
<name>A0A3N2QYI8_9RHOB</name>
<dbReference type="EMBL" id="RDRB01000006">
    <property type="protein sequence ID" value="ROU00272.1"/>
    <property type="molecule type" value="Genomic_DNA"/>
</dbReference>
<dbReference type="GO" id="GO:0016787">
    <property type="term" value="F:hydrolase activity"/>
    <property type="evidence" value="ECO:0007669"/>
    <property type="project" value="UniProtKB-KW"/>
</dbReference>
<keyword evidence="3" id="KW-1185">Reference proteome</keyword>
<dbReference type="SUPFAM" id="SSF53474">
    <property type="entry name" value="alpha/beta-Hydrolases"/>
    <property type="match status" value="1"/>
</dbReference>
<gene>
    <name evidence="2" type="ORF">EAT49_13545</name>
</gene>
<accession>A0A3N2QYI8</accession>